<dbReference type="PANTHER" id="PTHR11879">
    <property type="entry name" value="ASPARTATE AMINOTRANSFERASE"/>
    <property type="match status" value="1"/>
</dbReference>
<evidence type="ECO:0000256" key="5">
    <source>
        <dbReference type="ARBA" id="ARBA00022679"/>
    </source>
</evidence>
<accession>A0A7Y4B1L6</accession>
<keyword evidence="4 8" id="KW-0032">Aminotransferase</keyword>
<dbReference type="CDD" id="cd00609">
    <property type="entry name" value="AAT_like"/>
    <property type="match status" value="1"/>
</dbReference>
<dbReference type="InterPro" id="IPR004839">
    <property type="entry name" value="Aminotransferase_I/II_large"/>
</dbReference>
<dbReference type="GO" id="GO:0042802">
    <property type="term" value="F:identical protein binding"/>
    <property type="evidence" value="ECO:0007669"/>
    <property type="project" value="TreeGrafter"/>
</dbReference>
<comment type="cofactor">
    <cofactor evidence="1">
        <name>pyridoxal 5'-phosphate</name>
        <dbReference type="ChEBI" id="CHEBI:597326"/>
    </cofactor>
</comment>
<dbReference type="GO" id="GO:0033585">
    <property type="term" value="P:L-phenylalanine biosynthetic process from chorismate via phenylpyruvate"/>
    <property type="evidence" value="ECO:0007669"/>
    <property type="project" value="TreeGrafter"/>
</dbReference>
<dbReference type="InterPro" id="IPR000796">
    <property type="entry name" value="Asp_trans"/>
</dbReference>
<evidence type="ECO:0000313" key="8">
    <source>
        <dbReference type="EMBL" id="NOI08989.1"/>
    </source>
</evidence>
<dbReference type="SUPFAM" id="SSF53383">
    <property type="entry name" value="PLP-dependent transferases"/>
    <property type="match status" value="1"/>
</dbReference>
<dbReference type="InterPro" id="IPR015421">
    <property type="entry name" value="PyrdxlP-dep_Trfase_major"/>
</dbReference>
<dbReference type="FunFam" id="3.40.640.10:FF:000066">
    <property type="entry name" value="Aspartate aminotransferase"/>
    <property type="match status" value="1"/>
</dbReference>
<comment type="caution">
    <text evidence="8">The sequence shown here is derived from an EMBL/GenBank/DDBJ whole genome shotgun (WGS) entry which is preliminary data.</text>
</comment>
<dbReference type="NCBIfam" id="NF006719">
    <property type="entry name" value="PRK09257.1"/>
    <property type="match status" value="1"/>
</dbReference>
<dbReference type="EMBL" id="VTYF01000003">
    <property type="protein sequence ID" value="NOI08989.1"/>
    <property type="molecule type" value="Genomic_DNA"/>
</dbReference>
<dbReference type="GO" id="GO:0004838">
    <property type="term" value="F:L-tyrosine-2-oxoglutarate transaminase activity"/>
    <property type="evidence" value="ECO:0007669"/>
    <property type="project" value="TreeGrafter"/>
</dbReference>
<dbReference type="PANTHER" id="PTHR11879:SF22">
    <property type="entry name" value="ASPARTATE AMINOTRANSFERASE, MITOCHONDRIAL"/>
    <property type="match status" value="1"/>
</dbReference>
<evidence type="ECO:0000259" key="7">
    <source>
        <dbReference type="Pfam" id="PF00155"/>
    </source>
</evidence>
<protein>
    <submittedName>
        <fullName evidence="8">Aspartate/tyrosine/aromatic aminotransferase</fullName>
    </submittedName>
</protein>
<reference evidence="8 9" key="1">
    <citation type="submission" date="2019-09" db="EMBL/GenBank/DDBJ databases">
        <title>Draft genome sequencing and comparative genomics of hatchery-associated Vibrios.</title>
        <authorList>
            <person name="Kehlet-Delgado H."/>
            <person name="Mueller R.S."/>
        </authorList>
    </citation>
    <scope>NUCLEOTIDE SEQUENCE [LARGE SCALE GENOMIC DNA]</scope>
    <source>
        <strain evidence="8 9">081416A</strain>
    </source>
</reference>
<organism evidence="8 9">
    <name type="scientific">Vibrio alginolyticus</name>
    <dbReference type="NCBI Taxonomy" id="663"/>
    <lineage>
        <taxon>Bacteria</taxon>
        <taxon>Pseudomonadati</taxon>
        <taxon>Pseudomonadota</taxon>
        <taxon>Gammaproteobacteria</taxon>
        <taxon>Vibrionales</taxon>
        <taxon>Vibrionaceae</taxon>
        <taxon>Vibrio</taxon>
    </lineage>
</organism>
<dbReference type="GO" id="GO:0030170">
    <property type="term" value="F:pyridoxal phosphate binding"/>
    <property type="evidence" value="ECO:0007669"/>
    <property type="project" value="InterPro"/>
</dbReference>
<dbReference type="GO" id="GO:0005829">
    <property type="term" value="C:cytosol"/>
    <property type="evidence" value="ECO:0007669"/>
    <property type="project" value="TreeGrafter"/>
</dbReference>
<evidence type="ECO:0000256" key="1">
    <source>
        <dbReference type="ARBA" id="ARBA00001933"/>
    </source>
</evidence>
<dbReference type="AlphaFoldDB" id="A0A7Y4B1L6"/>
<evidence type="ECO:0000256" key="4">
    <source>
        <dbReference type="ARBA" id="ARBA00022576"/>
    </source>
</evidence>
<dbReference type="GO" id="GO:0004069">
    <property type="term" value="F:L-aspartate:2-oxoglutarate aminotransferase activity"/>
    <property type="evidence" value="ECO:0007669"/>
    <property type="project" value="TreeGrafter"/>
</dbReference>
<comment type="similarity">
    <text evidence="2">Belongs to the class-I pyridoxal-phosphate-dependent aminotransferase family.</text>
</comment>
<keyword evidence="6" id="KW-0663">Pyridoxal phosphate</keyword>
<dbReference type="Pfam" id="PF00155">
    <property type="entry name" value="Aminotran_1_2"/>
    <property type="match status" value="1"/>
</dbReference>
<feature type="domain" description="Aminotransferase class I/classII large" evidence="7">
    <location>
        <begin position="30"/>
        <end position="392"/>
    </location>
</feature>
<evidence type="ECO:0000256" key="3">
    <source>
        <dbReference type="ARBA" id="ARBA00011738"/>
    </source>
</evidence>
<dbReference type="InterPro" id="IPR015422">
    <property type="entry name" value="PyrdxlP-dep_Trfase_small"/>
</dbReference>
<dbReference type="Gene3D" id="3.40.640.10">
    <property type="entry name" value="Type I PLP-dependent aspartate aminotransferase-like (Major domain)"/>
    <property type="match status" value="1"/>
</dbReference>
<evidence type="ECO:0000313" key="9">
    <source>
        <dbReference type="Proteomes" id="UP000532247"/>
    </source>
</evidence>
<gene>
    <name evidence="8" type="ORF">F0254_08930</name>
</gene>
<evidence type="ECO:0000256" key="6">
    <source>
        <dbReference type="ARBA" id="ARBA00022898"/>
    </source>
</evidence>
<proteinExistence type="inferred from homology"/>
<dbReference type="Gene3D" id="3.90.1150.10">
    <property type="entry name" value="Aspartate Aminotransferase, domain 1"/>
    <property type="match status" value="1"/>
</dbReference>
<name>A0A7Y4B1L6_VIBAL</name>
<evidence type="ECO:0000256" key="2">
    <source>
        <dbReference type="ARBA" id="ARBA00007441"/>
    </source>
</evidence>
<comment type="subunit">
    <text evidence="3">Homodimer.</text>
</comment>
<dbReference type="Proteomes" id="UP000532247">
    <property type="component" value="Unassembled WGS sequence"/>
</dbReference>
<dbReference type="InterPro" id="IPR015424">
    <property type="entry name" value="PyrdxlP-dep_Trfase"/>
</dbReference>
<dbReference type="PRINTS" id="PR00799">
    <property type="entry name" value="TRANSAMINASE"/>
</dbReference>
<sequence length="398" mass="43749">MTFMFSNLPTPVLDPILSLSVAYRNDERPNKVDLGIGVYKNSAGETPIMKAIQMAQDVVVETQKTKSYVGLAGCEEFNKSMIDLLLTGTSAMDRVAAIQTPGASGALRMLGDLMKIAQPDTTVWISNPSYVNHKPVMEAAGLKVKFYHYFSSETKQVDIEKMMDDLAKAGPSDVVLLHGCCHNPTGADIDFSAWQAITELSQKNGFIPFVDIAYQGFGDGLEEDAKGLRFMADNVEEMLITTSCSKNFGLYRERTGAAIVVGKNMHDVTNAKGKLLTLARSTYTMPPDHGAALVKTILQDDNLTSVWKQELSEMQHRLVSLRQSLCNELRNNHNTDQFDFIEGHKGMFTVLGFSGNQMAQLREDYGIYGVGDGRINIAGLTETHIPYVADAIKKVSQA</sequence>
<keyword evidence="5 8" id="KW-0808">Transferase</keyword>